<organism evidence="6 7">
    <name type="scientific">Thalassotalea agarivorans</name>
    <name type="common">Thalassomonas agarivorans</name>
    <dbReference type="NCBI Taxonomy" id="349064"/>
    <lineage>
        <taxon>Bacteria</taxon>
        <taxon>Pseudomonadati</taxon>
        <taxon>Pseudomonadota</taxon>
        <taxon>Gammaproteobacteria</taxon>
        <taxon>Alteromonadales</taxon>
        <taxon>Colwelliaceae</taxon>
        <taxon>Thalassotalea</taxon>
    </lineage>
</organism>
<dbReference type="GO" id="GO:0030272">
    <property type="term" value="F:5-formyltetrahydrofolate cyclo-ligase activity"/>
    <property type="evidence" value="ECO:0007669"/>
    <property type="project" value="UniProtKB-EC"/>
</dbReference>
<dbReference type="Gene3D" id="3.40.50.10420">
    <property type="entry name" value="NagB/RpiA/CoA transferase-like"/>
    <property type="match status" value="1"/>
</dbReference>
<dbReference type="GO" id="GO:0035999">
    <property type="term" value="P:tetrahydrofolate interconversion"/>
    <property type="evidence" value="ECO:0007669"/>
    <property type="project" value="TreeGrafter"/>
</dbReference>
<dbReference type="InterPro" id="IPR024185">
    <property type="entry name" value="FTHF_cligase-like_sf"/>
</dbReference>
<reference evidence="6 7" key="1">
    <citation type="submission" date="2016-10" db="EMBL/GenBank/DDBJ databases">
        <authorList>
            <person name="de Groot N.N."/>
        </authorList>
    </citation>
    <scope>NUCLEOTIDE SEQUENCE [LARGE SCALE GENOMIC DNA]</scope>
    <source>
        <strain evidence="6 7">DSM 19706</strain>
    </source>
</reference>
<dbReference type="PIRSF" id="PIRSF006806">
    <property type="entry name" value="FTHF_cligase"/>
    <property type="match status" value="1"/>
</dbReference>
<comment type="cofactor">
    <cofactor evidence="5">
        <name>Mg(2+)</name>
        <dbReference type="ChEBI" id="CHEBI:18420"/>
    </cofactor>
</comment>
<dbReference type="NCBIfam" id="TIGR02727">
    <property type="entry name" value="MTHFS_bact"/>
    <property type="match status" value="1"/>
</dbReference>
<dbReference type="PANTHER" id="PTHR23407">
    <property type="entry name" value="ATPASE INHIBITOR/5-FORMYLTETRAHYDROFOLATE CYCLO-LIGASE"/>
    <property type="match status" value="1"/>
</dbReference>
<dbReference type="RefSeq" id="WP_093326954.1">
    <property type="nucleotide sequence ID" value="NZ_AP027363.1"/>
</dbReference>
<dbReference type="PANTHER" id="PTHR23407:SF1">
    <property type="entry name" value="5-FORMYLTETRAHYDROFOLATE CYCLO-LIGASE"/>
    <property type="match status" value="1"/>
</dbReference>
<evidence type="ECO:0000256" key="1">
    <source>
        <dbReference type="ARBA" id="ARBA00010638"/>
    </source>
</evidence>
<dbReference type="EC" id="6.3.3.2" evidence="5"/>
<dbReference type="GO" id="GO:0005524">
    <property type="term" value="F:ATP binding"/>
    <property type="evidence" value="ECO:0007669"/>
    <property type="project" value="UniProtKB-KW"/>
</dbReference>
<feature type="binding site" evidence="4">
    <location>
        <position position="55"/>
    </location>
    <ligand>
        <name>substrate</name>
    </ligand>
</feature>
<protein>
    <recommendedName>
        <fullName evidence="5">5-formyltetrahydrofolate cyclo-ligase</fullName>
        <ecNumber evidence="5">6.3.3.2</ecNumber>
    </recommendedName>
</protein>
<dbReference type="EMBL" id="FOHK01000001">
    <property type="protein sequence ID" value="SES68622.1"/>
    <property type="molecule type" value="Genomic_DNA"/>
</dbReference>
<evidence type="ECO:0000256" key="4">
    <source>
        <dbReference type="PIRSR" id="PIRSR006806-1"/>
    </source>
</evidence>
<dbReference type="Pfam" id="PF01812">
    <property type="entry name" value="5-FTHF_cyc-lig"/>
    <property type="match status" value="1"/>
</dbReference>
<evidence type="ECO:0000313" key="7">
    <source>
        <dbReference type="Proteomes" id="UP000199308"/>
    </source>
</evidence>
<dbReference type="InterPro" id="IPR002698">
    <property type="entry name" value="FTHF_cligase"/>
</dbReference>
<dbReference type="GO" id="GO:0009396">
    <property type="term" value="P:folic acid-containing compound biosynthetic process"/>
    <property type="evidence" value="ECO:0007669"/>
    <property type="project" value="TreeGrafter"/>
</dbReference>
<comment type="similarity">
    <text evidence="1 5">Belongs to the 5-formyltetrahydrofolate cyclo-ligase family.</text>
</comment>
<gene>
    <name evidence="6" type="ORF">SAMN05660429_00231</name>
</gene>
<dbReference type="AlphaFoldDB" id="A0A1H9YHU3"/>
<evidence type="ECO:0000256" key="2">
    <source>
        <dbReference type="ARBA" id="ARBA00022741"/>
    </source>
</evidence>
<keyword evidence="7" id="KW-1185">Reference proteome</keyword>
<dbReference type="STRING" id="349064.SAMN05660429_00231"/>
<evidence type="ECO:0000313" key="6">
    <source>
        <dbReference type="EMBL" id="SES68622.1"/>
    </source>
</evidence>
<keyword evidence="3 4" id="KW-0067">ATP-binding</keyword>
<dbReference type="OrthoDB" id="9801938at2"/>
<dbReference type="InterPro" id="IPR037171">
    <property type="entry name" value="NagB/RpiA_transferase-like"/>
</dbReference>
<sequence>MTTRTVIRKQVRTKRKALSNTEQHDASLAVCNMLIEKDVIQRADTIALYLASDGELDLSPFINWCWQQGKTLYLPVIHPFSKGYLLFLAFRKNEQLVNNKYGIKEPKLSVCNVLPMESLDVMLTPLVAFDDKGNRLGMGGGYYDRTLQQWHYGGLPQLSVVGVAHDCQLVEHVPIDSWDIPIPTIITPSKVFQFNQ</sequence>
<keyword evidence="6" id="KW-0436">Ligase</keyword>
<keyword evidence="2 4" id="KW-0547">Nucleotide-binding</keyword>
<dbReference type="SUPFAM" id="SSF100950">
    <property type="entry name" value="NagB/RpiA/CoA transferase-like"/>
    <property type="match status" value="1"/>
</dbReference>
<dbReference type="Proteomes" id="UP000199308">
    <property type="component" value="Unassembled WGS sequence"/>
</dbReference>
<keyword evidence="5" id="KW-0479">Metal-binding</keyword>
<comment type="catalytic activity">
    <reaction evidence="5">
        <text>(6S)-5-formyl-5,6,7,8-tetrahydrofolate + ATP = (6R)-5,10-methenyltetrahydrofolate + ADP + phosphate</text>
        <dbReference type="Rhea" id="RHEA:10488"/>
        <dbReference type="ChEBI" id="CHEBI:30616"/>
        <dbReference type="ChEBI" id="CHEBI:43474"/>
        <dbReference type="ChEBI" id="CHEBI:57455"/>
        <dbReference type="ChEBI" id="CHEBI:57457"/>
        <dbReference type="ChEBI" id="CHEBI:456216"/>
        <dbReference type="EC" id="6.3.3.2"/>
    </reaction>
</comment>
<feature type="binding site" evidence="4">
    <location>
        <begin position="135"/>
        <end position="143"/>
    </location>
    <ligand>
        <name>ATP</name>
        <dbReference type="ChEBI" id="CHEBI:30616"/>
    </ligand>
</feature>
<keyword evidence="5" id="KW-0460">Magnesium</keyword>
<name>A0A1H9YHU3_THASX</name>
<proteinExistence type="inferred from homology"/>
<accession>A0A1H9YHU3</accession>
<feature type="binding site" evidence="4">
    <location>
        <position position="50"/>
    </location>
    <ligand>
        <name>substrate</name>
    </ligand>
</feature>
<evidence type="ECO:0000256" key="3">
    <source>
        <dbReference type="ARBA" id="ARBA00022840"/>
    </source>
</evidence>
<evidence type="ECO:0000256" key="5">
    <source>
        <dbReference type="RuleBase" id="RU361279"/>
    </source>
</evidence>
<dbReference type="GO" id="GO:0046872">
    <property type="term" value="F:metal ion binding"/>
    <property type="evidence" value="ECO:0007669"/>
    <property type="project" value="UniProtKB-KW"/>
</dbReference>